<protein>
    <recommendedName>
        <fullName evidence="3">Secreted protein</fullName>
    </recommendedName>
</protein>
<accession>A0A8D9E8W7</accession>
<dbReference type="EMBL" id="HBUF01452397">
    <property type="protein sequence ID" value="CAG6743699.1"/>
    <property type="molecule type" value="Transcribed_RNA"/>
</dbReference>
<evidence type="ECO:0000256" key="1">
    <source>
        <dbReference type="SAM" id="SignalP"/>
    </source>
</evidence>
<evidence type="ECO:0008006" key="3">
    <source>
        <dbReference type="Google" id="ProtNLM"/>
    </source>
</evidence>
<evidence type="ECO:0000313" key="2">
    <source>
        <dbReference type="EMBL" id="CAG6743699.1"/>
    </source>
</evidence>
<keyword evidence="1" id="KW-0732">Signal</keyword>
<dbReference type="AlphaFoldDB" id="A0A8D9E8W7"/>
<feature type="chain" id="PRO_5034533563" description="Secreted protein" evidence="1">
    <location>
        <begin position="22"/>
        <end position="104"/>
    </location>
</feature>
<sequence>MENLNSFCSLLFFRLCTEGTSQSVYPVRIFDRGNVPRMGNQPVSLPPVRSFDRGNVPSMEIRLGRASDSMGPRQRCHSQFEIGPHNKIAKNWIIRRLFSPNRTD</sequence>
<feature type="signal peptide" evidence="1">
    <location>
        <begin position="1"/>
        <end position="21"/>
    </location>
</feature>
<name>A0A8D9E8W7_9HEMI</name>
<proteinExistence type="predicted"/>
<organism evidence="2">
    <name type="scientific">Cacopsylla melanoneura</name>
    <dbReference type="NCBI Taxonomy" id="428564"/>
    <lineage>
        <taxon>Eukaryota</taxon>
        <taxon>Metazoa</taxon>
        <taxon>Ecdysozoa</taxon>
        <taxon>Arthropoda</taxon>
        <taxon>Hexapoda</taxon>
        <taxon>Insecta</taxon>
        <taxon>Pterygota</taxon>
        <taxon>Neoptera</taxon>
        <taxon>Paraneoptera</taxon>
        <taxon>Hemiptera</taxon>
        <taxon>Sternorrhyncha</taxon>
        <taxon>Psylloidea</taxon>
        <taxon>Psyllidae</taxon>
        <taxon>Psyllinae</taxon>
        <taxon>Cacopsylla</taxon>
    </lineage>
</organism>
<reference evidence="2" key="1">
    <citation type="submission" date="2021-05" db="EMBL/GenBank/DDBJ databases">
        <authorList>
            <person name="Alioto T."/>
            <person name="Alioto T."/>
            <person name="Gomez Garrido J."/>
        </authorList>
    </citation>
    <scope>NUCLEOTIDE SEQUENCE</scope>
</reference>